<reference evidence="2" key="1">
    <citation type="journal article" date="2019" name="Int. J. Syst. Evol. Microbiol.">
        <title>The Global Catalogue of Microorganisms (GCM) 10K type strain sequencing project: providing services to taxonomists for standard genome sequencing and annotation.</title>
        <authorList>
            <consortium name="The Broad Institute Genomics Platform"/>
            <consortium name="The Broad Institute Genome Sequencing Center for Infectious Disease"/>
            <person name="Wu L."/>
            <person name="Ma J."/>
        </authorList>
    </citation>
    <scope>NUCLEOTIDE SEQUENCE [LARGE SCALE GENOMIC DNA]</scope>
    <source>
        <strain evidence="2">KCTC 15012</strain>
    </source>
</reference>
<dbReference type="RefSeq" id="WP_377319213.1">
    <property type="nucleotide sequence ID" value="NZ_JBHUIY010000073.1"/>
</dbReference>
<name>A0ABW5CIA0_9PROT</name>
<sequence>MAKIIRKHPETGEVFRPHRFRDGLYRVADPALGSKKHHAENQIPAAEQEIAGYVRRGFLLRMRGELNGQVNLVRPEEIEIIGDSRVAAPMAPGEPPKVESASMPPAPVPAPLAISPGGMLPLHGRITCADCFPDRRAQWGETTLERAGWRLTNNPMAWGGQRPEILVLGFSKGATQDAAILTKRHEDVAFARGRKALGRILDTLGLFLAGRSIDDLIAAPDGPMAFGSLIRCSVAKSDGKGGWFQSGGDILGSCLADQSFGDIITNCIRRHLANLPDSLKLVVMLGNGAGYIDGCRRAIASVRPGIRSVNDVAYGDDQVMFVHTIHFAAQGRLVPEWCEATEGTQAQKRKLAQHAISGWGAQP</sequence>
<organism evidence="1 2">
    <name type="scientific">Phaeospirillum tilakii</name>
    <dbReference type="NCBI Taxonomy" id="741673"/>
    <lineage>
        <taxon>Bacteria</taxon>
        <taxon>Pseudomonadati</taxon>
        <taxon>Pseudomonadota</taxon>
        <taxon>Alphaproteobacteria</taxon>
        <taxon>Rhodospirillales</taxon>
        <taxon>Rhodospirillaceae</taxon>
        <taxon>Phaeospirillum</taxon>
    </lineage>
</organism>
<protein>
    <recommendedName>
        <fullName evidence="3">Uracil DNA glycosylase superfamily protein</fullName>
    </recommendedName>
</protein>
<gene>
    <name evidence="1" type="ORF">ACFSNB_18305</name>
</gene>
<evidence type="ECO:0000313" key="1">
    <source>
        <dbReference type="EMBL" id="MFD2235753.1"/>
    </source>
</evidence>
<dbReference type="EMBL" id="JBHUIY010000073">
    <property type="protein sequence ID" value="MFD2235753.1"/>
    <property type="molecule type" value="Genomic_DNA"/>
</dbReference>
<dbReference type="Proteomes" id="UP001597296">
    <property type="component" value="Unassembled WGS sequence"/>
</dbReference>
<proteinExistence type="predicted"/>
<accession>A0ABW5CIA0</accession>
<keyword evidence="2" id="KW-1185">Reference proteome</keyword>
<comment type="caution">
    <text evidence="1">The sequence shown here is derived from an EMBL/GenBank/DDBJ whole genome shotgun (WGS) entry which is preliminary data.</text>
</comment>
<evidence type="ECO:0000313" key="2">
    <source>
        <dbReference type="Proteomes" id="UP001597296"/>
    </source>
</evidence>
<evidence type="ECO:0008006" key="3">
    <source>
        <dbReference type="Google" id="ProtNLM"/>
    </source>
</evidence>